<accession>A0A9Q1DHW6</accession>
<evidence type="ECO:0000256" key="3">
    <source>
        <dbReference type="ARBA" id="ARBA00023136"/>
    </source>
</evidence>
<sequence length="280" mass="31088">MLYVRVPEKSGRESQSENVWKPHIKTSAAQGGRSCSLQCSVQNGRELTLSWRTEGETLSHTRDPNLSTLSLTLEIEASNSTYTCVATNPVSEEGTAFLPTQVCGQEGHRPHDAVLYVMFVLRLVEFVLVTLAVVVLLHLYHKVLTQNSYYRRFVEGFAKLAAPLHALVATLCGTRRKAWKVGRPPSPNDLKGADRAVSELARQWPRLVEKAGCLYQLTYTPDGHQEVAQLLLPPCLQREVMPSLPDAHGQQGESQEGPVKRAHRTETRAALLEEEQDPSG</sequence>
<evidence type="ECO:0000313" key="9">
    <source>
        <dbReference type="Proteomes" id="UP001152803"/>
    </source>
</evidence>
<dbReference type="SUPFAM" id="SSF48726">
    <property type="entry name" value="Immunoglobulin"/>
    <property type="match status" value="1"/>
</dbReference>
<proteinExistence type="predicted"/>
<evidence type="ECO:0000256" key="2">
    <source>
        <dbReference type="ARBA" id="ARBA00022729"/>
    </source>
</evidence>
<feature type="region of interest" description="Disordered" evidence="5">
    <location>
        <begin position="241"/>
        <end position="280"/>
    </location>
</feature>
<name>A0A9Q1DHW6_CONCO</name>
<keyword evidence="2" id="KW-0732">Signal</keyword>
<organism evidence="8 9">
    <name type="scientific">Conger conger</name>
    <name type="common">Conger eel</name>
    <name type="synonym">Muraena conger</name>
    <dbReference type="NCBI Taxonomy" id="82655"/>
    <lineage>
        <taxon>Eukaryota</taxon>
        <taxon>Metazoa</taxon>
        <taxon>Chordata</taxon>
        <taxon>Craniata</taxon>
        <taxon>Vertebrata</taxon>
        <taxon>Euteleostomi</taxon>
        <taxon>Actinopterygii</taxon>
        <taxon>Neopterygii</taxon>
        <taxon>Teleostei</taxon>
        <taxon>Anguilliformes</taxon>
        <taxon>Congridae</taxon>
        <taxon>Conger</taxon>
    </lineage>
</organism>
<evidence type="ECO:0000256" key="4">
    <source>
        <dbReference type="ARBA" id="ARBA00023180"/>
    </source>
</evidence>
<dbReference type="GO" id="GO:0016020">
    <property type="term" value="C:membrane"/>
    <property type="evidence" value="ECO:0007669"/>
    <property type="project" value="UniProtKB-SubCell"/>
</dbReference>
<dbReference type="Pfam" id="PF13927">
    <property type="entry name" value="Ig_3"/>
    <property type="match status" value="1"/>
</dbReference>
<comment type="caution">
    <text evidence="8">The sequence shown here is derived from an EMBL/GenBank/DDBJ whole genome shotgun (WGS) entry which is preliminary data.</text>
</comment>
<keyword evidence="6" id="KW-1133">Transmembrane helix</keyword>
<dbReference type="AlphaFoldDB" id="A0A9Q1DHW6"/>
<dbReference type="InterPro" id="IPR007110">
    <property type="entry name" value="Ig-like_dom"/>
</dbReference>
<gene>
    <name evidence="8" type="ORF">COCON_G00100830</name>
</gene>
<evidence type="ECO:0000256" key="6">
    <source>
        <dbReference type="SAM" id="Phobius"/>
    </source>
</evidence>
<evidence type="ECO:0000256" key="1">
    <source>
        <dbReference type="ARBA" id="ARBA00004370"/>
    </source>
</evidence>
<dbReference type="PROSITE" id="PS50835">
    <property type="entry name" value="IG_LIKE"/>
    <property type="match status" value="1"/>
</dbReference>
<dbReference type="InterPro" id="IPR015631">
    <property type="entry name" value="CD2/SLAM_rcpt"/>
</dbReference>
<dbReference type="Proteomes" id="UP001152803">
    <property type="component" value="Unassembled WGS sequence"/>
</dbReference>
<evidence type="ECO:0000259" key="7">
    <source>
        <dbReference type="PROSITE" id="PS50835"/>
    </source>
</evidence>
<dbReference type="InterPro" id="IPR036179">
    <property type="entry name" value="Ig-like_dom_sf"/>
</dbReference>
<evidence type="ECO:0000256" key="5">
    <source>
        <dbReference type="SAM" id="MobiDB-lite"/>
    </source>
</evidence>
<keyword evidence="6" id="KW-0812">Transmembrane</keyword>
<feature type="transmembrane region" description="Helical" evidence="6">
    <location>
        <begin position="114"/>
        <end position="137"/>
    </location>
</feature>
<keyword evidence="4" id="KW-0325">Glycoprotein</keyword>
<dbReference type="Gene3D" id="2.60.40.10">
    <property type="entry name" value="Immunoglobulins"/>
    <property type="match status" value="1"/>
</dbReference>
<evidence type="ECO:0000313" key="8">
    <source>
        <dbReference type="EMBL" id="KAJ8271224.1"/>
    </source>
</evidence>
<reference evidence="8" key="1">
    <citation type="journal article" date="2023" name="Science">
        <title>Genome structures resolve the early diversification of teleost fishes.</title>
        <authorList>
            <person name="Parey E."/>
            <person name="Louis A."/>
            <person name="Montfort J."/>
            <person name="Bouchez O."/>
            <person name="Roques C."/>
            <person name="Iampietro C."/>
            <person name="Lluch J."/>
            <person name="Castinel A."/>
            <person name="Donnadieu C."/>
            <person name="Desvignes T."/>
            <person name="Floi Bucao C."/>
            <person name="Jouanno E."/>
            <person name="Wen M."/>
            <person name="Mejri S."/>
            <person name="Dirks R."/>
            <person name="Jansen H."/>
            <person name="Henkel C."/>
            <person name="Chen W.J."/>
            <person name="Zahm M."/>
            <person name="Cabau C."/>
            <person name="Klopp C."/>
            <person name="Thompson A.W."/>
            <person name="Robinson-Rechavi M."/>
            <person name="Braasch I."/>
            <person name="Lecointre G."/>
            <person name="Bobe J."/>
            <person name="Postlethwait J.H."/>
            <person name="Berthelot C."/>
            <person name="Roest Crollius H."/>
            <person name="Guiguen Y."/>
        </authorList>
    </citation>
    <scope>NUCLEOTIDE SEQUENCE</scope>
    <source>
        <strain evidence="8">Concon-B</strain>
    </source>
</reference>
<dbReference type="PANTHER" id="PTHR12080:SF55">
    <property type="entry name" value="LYMPHOCYTE FUNCTION-ASSOCIATED ANTIGEN 3"/>
    <property type="match status" value="1"/>
</dbReference>
<keyword evidence="9" id="KW-1185">Reference proteome</keyword>
<dbReference type="EMBL" id="JAFJMO010000007">
    <property type="protein sequence ID" value="KAJ8271224.1"/>
    <property type="molecule type" value="Genomic_DNA"/>
</dbReference>
<feature type="domain" description="Ig-like" evidence="7">
    <location>
        <begin position="22"/>
        <end position="95"/>
    </location>
</feature>
<keyword evidence="3 6" id="KW-0472">Membrane</keyword>
<comment type="subcellular location">
    <subcellularLocation>
        <location evidence="1">Membrane</location>
    </subcellularLocation>
</comment>
<dbReference type="CDD" id="cd00096">
    <property type="entry name" value="Ig"/>
    <property type="match status" value="1"/>
</dbReference>
<dbReference type="PANTHER" id="PTHR12080">
    <property type="entry name" value="SIGNALING LYMPHOCYTIC ACTIVATION MOLECULE"/>
    <property type="match status" value="1"/>
</dbReference>
<dbReference type="InterPro" id="IPR013783">
    <property type="entry name" value="Ig-like_fold"/>
</dbReference>
<protein>
    <recommendedName>
        <fullName evidence="7">Ig-like domain-containing protein</fullName>
    </recommendedName>
</protein>
<dbReference type="OrthoDB" id="9835793at2759"/>